<dbReference type="PANTHER" id="PTHR43214:SF43">
    <property type="entry name" value="TWO-COMPONENT RESPONSE REGULATOR"/>
    <property type="match status" value="1"/>
</dbReference>
<protein>
    <submittedName>
        <fullName evidence="5">Response regulator transcription factor</fullName>
    </submittedName>
</protein>
<dbReference type="AlphaFoldDB" id="A0A8J6NGX7"/>
<comment type="caution">
    <text evidence="2">Lacks conserved residue(s) required for the propagation of feature annotation.</text>
</comment>
<dbReference type="SUPFAM" id="SSF52172">
    <property type="entry name" value="CheY-like"/>
    <property type="match status" value="1"/>
</dbReference>
<dbReference type="PROSITE" id="PS50043">
    <property type="entry name" value="HTH_LUXR_2"/>
    <property type="match status" value="1"/>
</dbReference>
<dbReference type="InterPro" id="IPR011006">
    <property type="entry name" value="CheY-like_superfamily"/>
</dbReference>
<comment type="caution">
    <text evidence="5">The sequence shown here is derived from an EMBL/GenBank/DDBJ whole genome shotgun (WGS) entry which is preliminary data.</text>
</comment>
<dbReference type="Proteomes" id="UP000614424">
    <property type="component" value="Unassembled WGS sequence"/>
</dbReference>
<dbReference type="InterPro" id="IPR000792">
    <property type="entry name" value="Tscrpt_reg_LuxR_C"/>
</dbReference>
<dbReference type="CDD" id="cd06170">
    <property type="entry name" value="LuxR_C_like"/>
    <property type="match status" value="1"/>
</dbReference>
<dbReference type="PROSITE" id="PS00622">
    <property type="entry name" value="HTH_LUXR_1"/>
    <property type="match status" value="1"/>
</dbReference>
<dbReference type="EMBL" id="JACNJZ010000151">
    <property type="protein sequence ID" value="MBC8318348.1"/>
    <property type="molecule type" value="Genomic_DNA"/>
</dbReference>
<keyword evidence="1" id="KW-0238">DNA-binding</keyword>
<dbReference type="Gene3D" id="3.40.50.2300">
    <property type="match status" value="1"/>
</dbReference>
<evidence type="ECO:0000313" key="5">
    <source>
        <dbReference type="EMBL" id="MBC8318348.1"/>
    </source>
</evidence>
<dbReference type="PROSITE" id="PS50110">
    <property type="entry name" value="RESPONSE_REGULATORY"/>
    <property type="match status" value="1"/>
</dbReference>
<dbReference type="GO" id="GO:0000160">
    <property type="term" value="P:phosphorelay signal transduction system"/>
    <property type="evidence" value="ECO:0007669"/>
    <property type="project" value="InterPro"/>
</dbReference>
<proteinExistence type="predicted"/>
<dbReference type="InterPro" id="IPR016032">
    <property type="entry name" value="Sig_transdc_resp-reg_C-effctor"/>
</dbReference>
<feature type="domain" description="Response regulatory" evidence="4">
    <location>
        <begin position="1"/>
        <end position="104"/>
    </location>
</feature>
<evidence type="ECO:0000256" key="2">
    <source>
        <dbReference type="PROSITE-ProRule" id="PRU00169"/>
    </source>
</evidence>
<sequence>MNEEIRKRWQDLVAEENVLHASTVAELKRLATGNDISLILLHRAMVTIEIMAQIRQKVPLCRIFLLSDRPDEEEGIAYLKQGIVGYANTYISPARLGEAIRVVLSGSVWVGQAIMQRLIRETVAMASVHTKLSPLRLEALTPREHEIAEMVSKGQSNLEIAYNLNISERTVKAHLSSIYAKTGAGNRLNLALIVNQGTSG</sequence>
<dbReference type="PANTHER" id="PTHR43214">
    <property type="entry name" value="TWO-COMPONENT RESPONSE REGULATOR"/>
    <property type="match status" value="1"/>
</dbReference>
<evidence type="ECO:0000313" key="6">
    <source>
        <dbReference type="Proteomes" id="UP000614424"/>
    </source>
</evidence>
<dbReference type="GO" id="GO:0003677">
    <property type="term" value="F:DNA binding"/>
    <property type="evidence" value="ECO:0007669"/>
    <property type="project" value="UniProtKB-KW"/>
</dbReference>
<organism evidence="5 6">
    <name type="scientific">Candidatus Desulfobia pelagia</name>
    <dbReference type="NCBI Taxonomy" id="2841692"/>
    <lineage>
        <taxon>Bacteria</taxon>
        <taxon>Pseudomonadati</taxon>
        <taxon>Thermodesulfobacteriota</taxon>
        <taxon>Desulfobulbia</taxon>
        <taxon>Desulfobulbales</taxon>
        <taxon>Desulfobulbaceae</taxon>
        <taxon>Candidatus Desulfobia</taxon>
    </lineage>
</organism>
<feature type="domain" description="HTH luxR-type" evidence="3">
    <location>
        <begin position="133"/>
        <end position="198"/>
    </location>
</feature>
<dbReference type="SUPFAM" id="SSF46894">
    <property type="entry name" value="C-terminal effector domain of the bipartite response regulators"/>
    <property type="match status" value="1"/>
</dbReference>
<evidence type="ECO:0000259" key="3">
    <source>
        <dbReference type="PROSITE" id="PS50043"/>
    </source>
</evidence>
<evidence type="ECO:0000259" key="4">
    <source>
        <dbReference type="PROSITE" id="PS50110"/>
    </source>
</evidence>
<dbReference type="GO" id="GO:0006355">
    <property type="term" value="P:regulation of DNA-templated transcription"/>
    <property type="evidence" value="ECO:0007669"/>
    <property type="project" value="InterPro"/>
</dbReference>
<dbReference type="InterPro" id="IPR039420">
    <property type="entry name" value="WalR-like"/>
</dbReference>
<dbReference type="Pfam" id="PF00196">
    <property type="entry name" value="GerE"/>
    <property type="match status" value="1"/>
</dbReference>
<evidence type="ECO:0000256" key="1">
    <source>
        <dbReference type="ARBA" id="ARBA00023125"/>
    </source>
</evidence>
<dbReference type="InterPro" id="IPR001789">
    <property type="entry name" value="Sig_transdc_resp-reg_receiver"/>
</dbReference>
<dbReference type="PRINTS" id="PR00038">
    <property type="entry name" value="HTHLUXR"/>
</dbReference>
<dbReference type="SMART" id="SM00421">
    <property type="entry name" value="HTH_LUXR"/>
    <property type="match status" value="1"/>
</dbReference>
<accession>A0A8J6NGX7</accession>
<reference evidence="5 6" key="1">
    <citation type="submission" date="2020-08" db="EMBL/GenBank/DDBJ databases">
        <title>Bridging the membrane lipid divide: bacteria of the FCB group superphylum have the potential to synthesize archaeal ether lipids.</title>
        <authorList>
            <person name="Villanueva L."/>
            <person name="Von Meijenfeldt F.A.B."/>
            <person name="Westbye A.B."/>
            <person name="Yadav S."/>
            <person name="Hopmans E.C."/>
            <person name="Dutilh B.E."/>
            <person name="Sinninghe Damste J.S."/>
        </authorList>
    </citation>
    <scope>NUCLEOTIDE SEQUENCE [LARGE SCALE GENOMIC DNA]</scope>
    <source>
        <strain evidence="5">NIOZ-UU47</strain>
    </source>
</reference>
<gene>
    <name evidence="5" type="ORF">H8E41_10620</name>
</gene>
<name>A0A8J6NGX7_9BACT</name>